<dbReference type="Pfam" id="PF01568">
    <property type="entry name" value="Molydop_binding"/>
    <property type="match status" value="1"/>
</dbReference>
<keyword evidence="4" id="KW-0004">4Fe-4S</keyword>
<evidence type="ECO:0000256" key="6">
    <source>
        <dbReference type="ARBA" id="ARBA00022723"/>
    </source>
</evidence>
<evidence type="ECO:0000256" key="10">
    <source>
        <dbReference type="ARBA" id="ARBA00023063"/>
    </source>
</evidence>
<evidence type="ECO:0000313" key="13">
    <source>
        <dbReference type="Proteomes" id="UP000199239"/>
    </source>
</evidence>
<keyword evidence="9" id="KW-0411">Iron-sulfur</keyword>
<dbReference type="InterPro" id="IPR007419">
    <property type="entry name" value="BFD-like_2Fe2S-bd_dom"/>
</dbReference>
<feature type="domain" description="4Fe-4S Mo/W bis-MGD-type" evidence="11">
    <location>
        <begin position="1"/>
        <end position="53"/>
    </location>
</feature>
<dbReference type="Pfam" id="PF00384">
    <property type="entry name" value="Molybdopterin"/>
    <property type="match status" value="1"/>
</dbReference>
<accession>A0A1I6QZ87</accession>
<dbReference type="Gene3D" id="3.40.50.740">
    <property type="match status" value="1"/>
</dbReference>
<dbReference type="InterPro" id="IPR041854">
    <property type="entry name" value="BFD-like_2Fe2S-bd_dom_sf"/>
</dbReference>
<evidence type="ECO:0000256" key="3">
    <source>
        <dbReference type="ARBA" id="ARBA00008747"/>
    </source>
</evidence>
<name>A0A1I6QZ87_9RHOB</name>
<dbReference type="Proteomes" id="UP000199239">
    <property type="component" value="Unassembled WGS sequence"/>
</dbReference>
<dbReference type="InterPro" id="IPR006657">
    <property type="entry name" value="MoPterin_dinucl-bd_dom"/>
</dbReference>
<dbReference type="CDD" id="cd02791">
    <property type="entry name" value="MopB_CT_Nitrate-R-NapA-like"/>
    <property type="match status" value="1"/>
</dbReference>
<evidence type="ECO:0000256" key="2">
    <source>
        <dbReference type="ARBA" id="ARBA00001966"/>
    </source>
</evidence>
<dbReference type="InterPro" id="IPR041957">
    <property type="entry name" value="CT_Nitrate-R-NapA-like"/>
</dbReference>
<evidence type="ECO:0000256" key="8">
    <source>
        <dbReference type="ARBA" id="ARBA00023004"/>
    </source>
</evidence>
<dbReference type="GO" id="GO:0051539">
    <property type="term" value="F:4 iron, 4 sulfur cluster binding"/>
    <property type="evidence" value="ECO:0007669"/>
    <property type="project" value="UniProtKB-KW"/>
</dbReference>
<dbReference type="InterPro" id="IPR006963">
    <property type="entry name" value="Mopterin_OxRdtase_4Fe-4S_dom"/>
</dbReference>
<keyword evidence="7" id="KW-0560">Oxidoreductase</keyword>
<dbReference type="SUPFAM" id="SSF53706">
    <property type="entry name" value="Formate dehydrogenase/DMSO reductase, domains 1-3"/>
    <property type="match status" value="1"/>
</dbReference>
<dbReference type="GO" id="GO:0016020">
    <property type="term" value="C:membrane"/>
    <property type="evidence" value="ECO:0007669"/>
    <property type="project" value="TreeGrafter"/>
</dbReference>
<dbReference type="Pfam" id="PF04879">
    <property type="entry name" value="Molybdop_Fe4S4"/>
    <property type="match status" value="1"/>
</dbReference>
<keyword evidence="10" id="KW-0534">Nitrate assimilation</keyword>
<dbReference type="InterPro" id="IPR006655">
    <property type="entry name" value="Mopterin_OxRdtase_prok_CS"/>
</dbReference>
<sequence length="858" mass="91566">MSLTRTTCPYCGVGCGVLAGADGTIKGDPDHPANFGRLCSKGSALGETIDLDGRLLHPQIGGQRATWDSALDQVATKFSDAIRDHGPDSVAFYVSGQLLTEDYYVANKLMKGFIGSANIDTNSRLCMASSVAGHKRAFGTDTVPGTYADLEEADLIVLVGSNLAWCHPVLYQRIVAAKQARPNMRVVNIDPRRTATCDLADLHLRVAPDGDVALFNGLLTYLADHGQLDMAYVTAHVGGCEATLAAARASDPLQSGAAPEDITQFFALWAGTKKVMTVYSQGVNQSQCGTDKVNAILNCHLATGRIGKPGCGPFSVTGQPNAMGGREVGGLSNMLANHLDIENADHRDTVQTFWNSPTICTQAGFKAVDLFDACAAGKIKALWVMSTNPAVSMPNAENVAQAIKNVPFVAVSDIMARTDTGDLADVLLPATGWGEKDGTVTNSERRISRQRAFLSAPAEARPDWRIISDVAARMGFADAFAYDSPADIFAEYIVLDAATRPFARDLDLSIFADADYAKLVPTQWPRNDVRFFADGRFYHADGKARMLPVQAPVAQQTGLTLNTGRNRDQWHTMTRTGKSPKLGAHLAEPYLEIHPVDAAEIGIAHGDLVEVHNVQGRNILRALVTDRVASGQLFAPMHWTRQTARGATVNALVAPVTDPFSGQPALKRGDVSVQPFKAEWYGFLACLHQPEAHTPYAAIARTATGWQVEMAGSEAPDSWTEMLGGMIGLSNAETSVFEDRADGTIRVALHREGVIQAVFFAARTPVILSRSAAISHVGTVTPPLEALAGRMRQDQPDPGVVVCACFNVGRNTLQAAVTAGAFSVQALGEITCAGTNCGSCKPELADIIEQNTVPVAAE</sequence>
<dbReference type="InterPro" id="IPR027467">
    <property type="entry name" value="MopterinOxRdtase_cofactor_BS"/>
</dbReference>
<evidence type="ECO:0000259" key="11">
    <source>
        <dbReference type="PROSITE" id="PS51669"/>
    </source>
</evidence>
<dbReference type="GO" id="GO:1990204">
    <property type="term" value="C:oxidoreductase complex"/>
    <property type="evidence" value="ECO:0007669"/>
    <property type="project" value="UniProtKB-ARBA"/>
</dbReference>
<dbReference type="PROSITE" id="PS00932">
    <property type="entry name" value="MOLYBDOPTERIN_PROK_3"/>
    <property type="match status" value="1"/>
</dbReference>
<dbReference type="SUPFAM" id="SSF50692">
    <property type="entry name" value="ADC-like"/>
    <property type="match status" value="1"/>
</dbReference>
<dbReference type="PANTHER" id="PTHR43105">
    <property type="entry name" value="RESPIRATORY NITRATE REDUCTASE"/>
    <property type="match status" value="1"/>
</dbReference>
<dbReference type="AlphaFoldDB" id="A0A1I6QZ87"/>
<reference evidence="13" key="1">
    <citation type="submission" date="2016-10" db="EMBL/GenBank/DDBJ databases">
        <authorList>
            <person name="Varghese N."/>
            <person name="Submissions S."/>
        </authorList>
    </citation>
    <scope>NUCLEOTIDE SEQUENCE [LARGE SCALE GENOMIC DNA]</scope>
    <source>
        <strain evidence="13">DSM 23422</strain>
    </source>
</reference>
<dbReference type="GO" id="GO:0016491">
    <property type="term" value="F:oxidoreductase activity"/>
    <property type="evidence" value="ECO:0007669"/>
    <property type="project" value="UniProtKB-KW"/>
</dbReference>
<evidence type="ECO:0000313" key="12">
    <source>
        <dbReference type="EMBL" id="SFS57724.1"/>
    </source>
</evidence>
<evidence type="ECO:0000256" key="9">
    <source>
        <dbReference type="ARBA" id="ARBA00023014"/>
    </source>
</evidence>
<dbReference type="Gene3D" id="1.10.10.1100">
    <property type="entry name" value="BFD-like [2Fe-2S]-binding domain"/>
    <property type="match status" value="1"/>
</dbReference>
<organism evidence="12 13">
    <name type="scientific">Sulfitobacter marinus</name>
    <dbReference type="NCBI Taxonomy" id="394264"/>
    <lineage>
        <taxon>Bacteria</taxon>
        <taxon>Pseudomonadati</taxon>
        <taxon>Pseudomonadota</taxon>
        <taxon>Alphaproteobacteria</taxon>
        <taxon>Rhodobacterales</taxon>
        <taxon>Roseobacteraceae</taxon>
        <taxon>Sulfitobacter</taxon>
    </lineage>
</organism>
<dbReference type="GO" id="GO:0042128">
    <property type="term" value="P:nitrate assimilation"/>
    <property type="evidence" value="ECO:0007669"/>
    <property type="project" value="UniProtKB-KW"/>
</dbReference>
<comment type="similarity">
    <text evidence="3">Belongs to the prokaryotic molybdopterin-containing oxidoreductase family. NasA/NapA/NarB subfamily.</text>
</comment>
<dbReference type="GO" id="GO:0043546">
    <property type="term" value="F:molybdopterin cofactor binding"/>
    <property type="evidence" value="ECO:0007669"/>
    <property type="project" value="InterPro"/>
</dbReference>
<dbReference type="PROSITE" id="PS00551">
    <property type="entry name" value="MOLYBDOPTERIN_PROK_1"/>
    <property type="match status" value="1"/>
</dbReference>
<dbReference type="STRING" id="394264.SAMN04488040_1107"/>
<evidence type="ECO:0000256" key="5">
    <source>
        <dbReference type="ARBA" id="ARBA00022505"/>
    </source>
</evidence>
<dbReference type="EMBL" id="FPAJ01000001">
    <property type="protein sequence ID" value="SFS57724.1"/>
    <property type="molecule type" value="Genomic_DNA"/>
</dbReference>
<keyword evidence="8" id="KW-0408">Iron</keyword>
<gene>
    <name evidence="12" type="ORF">SAMN04488040_1107</name>
</gene>
<dbReference type="Gene3D" id="2.40.40.20">
    <property type="match status" value="1"/>
</dbReference>
<dbReference type="InterPro" id="IPR006656">
    <property type="entry name" value="Mopterin_OxRdtase"/>
</dbReference>
<keyword evidence="13" id="KW-1185">Reference proteome</keyword>
<dbReference type="PROSITE" id="PS51669">
    <property type="entry name" value="4FE4S_MOW_BIS_MGD"/>
    <property type="match status" value="1"/>
</dbReference>
<evidence type="ECO:0000256" key="1">
    <source>
        <dbReference type="ARBA" id="ARBA00001942"/>
    </source>
</evidence>
<keyword evidence="5" id="KW-0500">Molybdenum</keyword>
<dbReference type="Gene3D" id="2.20.25.90">
    <property type="entry name" value="ADC-like domains"/>
    <property type="match status" value="1"/>
</dbReference>
<dbReference type="PANTHER" id="PTHR43105:SF9">
    <property type="entry name" value="NADPH-FE(3+) OXIDOREDUCTASE SUBUNIT ALPHA"/>
    <property type="match status" value="1"/>
</dbReference>
<dbReference type="Gene3D" id="3.40.228.10">
    <property type="entry name" value="Dimethylsulfoxide Reductase, domain 2"/>
    <property type="match status" value="1"/>
</dbReference>
<dbReference type="OrthoDB" id="9816402at2"/>
<dbReference type="SMART" id="SM00926">
    <property type="entry name" value="Molybdop_Fe4S4"/>
    <property type="match status" value="1"/>
</dbReference>
<evidence type="ECO:0000256" key="4">
    <source>
        <dbReference type="ARBA" id="ARBA00022485"/>
    </source>
</evidence>
<dbReference type="Pfam" id="PF04324">
    <property type="entry name" value="Fer2_BFD"/>
    <property type="match status" value="1"/>
</dbReference>
<dbReference type="InterPro" id="IPR050123">
    <property type="entry name" value="Prok_molybdopt-oxidoreductase"/>
</dbReference>
<dbReference type="InterPro" id="IPR009010">
    <property type="entry name" value="Asp_de-COase-like_dom_sf"/>
</dbReference>
<evidence type="ECO:0000256" key="7">
    <source>
        <dbReference type="ARBA" id="ARBA00023002"/>
    </source>
</evidence>
<dbReference type="GO" id="GO:0046872">
    <property type="term" value="F:metal ion binding"/>
    <property type="evidence" value="ECO:0007669"/>
    <property type="project" value="UniProtKB-KW"/>
</dbReference>
<dbReference type="RefSeq" id="WP_093915266.1">
    <property type="nucleotide sequence ID" value="NZ_FPAJ01000001.1"/>
</dbReference>
<comment type="cofactor">
    <cofactor evidence="2">
        <name>[4Fe-4S] cluster</name>
        <dbReference type="ChEBI" id="CHEBI:49883"/>
    </cofactor>
</comment>
<dbReference type="GO" id="GO:0045333">
    <property type="term" value="P:cellular respiration"/>
    <property type="evidence" value="ECO:0007669"/>
    <property type="project" value="UniProtKB-ARBA"/>
</dbReference>
<protein>
    <submittedName>
        <fullName evidence="12">Assimilatory nitrate reductase (NADH) alpha subunit apoprotein</fullName>
    </submittedName>
</protein>
<proteinExistence type="inferred from homology"/>
<keyword evidence="6" id="KW-0479">Metal-binding</keyword>
<comment type="cofactor">
    <cofactor evidence="1">
        <name>Mo-bis(molybdopterin guanine dinucleotide)</name>
        <dbReference type="ChEBI" id="CHEBI:60539"/>
    </cofactor>
</comment>
<dbReference type="CDD" id="cd02754">
    <property type="entry name" value="MopB_Nitrate-R-NapA-like"/>
    <property type="match status" value="1"/>
</dbReference>